<dbReference type="Gene3D" id="3.40.50.2300">
    <property type="match status" value="2"/>
</dbReference>
<dbReference type="Proteomes" id="UP000028058">
    <property type="component" value="Unassembled WGS sequence"/>
</dbReference>
<dbReference type="GO" id="GO:0000976">
    <property type="term" value="F:transcription cis-regulatory region binding"/>
    <property type="evidence" value="ECO:0007669"/>
    <property type="project" value="TreeGrafter"/>
</dbReference>
<organism evidence="6 7">
    <name type="scientific">Streptomyces xinghaiensis</name>
    <dbReference type="NCBI Taxonomy" id="1038928"/>
    <lineage>
        <taxon>Bacteria</taxon>
        <taxon>Bacillati</taxon>
        <taxon>Actinomycetota</taxon>
        <taxon>Actinomycetes</taxon>
        <taxon>Kitasatosporales</taxon>
        <taxon>Streptomycetaceae</taxon>
        <taxon>Streptomyces</taxon>
    </lineage>
</organism>
<evidence type="ECO:0000259" key="5">
    <source>
        <dbReference type="PROSITE" id="PS50932"/>
    </source>
</evidence>
<dbReference type="PROSITE" id="PS50932">
    <property type="entry name" value="HTH_LACI_2"/>
    <property type="match status" value="1"/>
</dbReference>
<dbReference type="PANTHER" id="PTHR30146:SF153">
    <property type="entry name" value="LACTOSE OPERON REPRESSOR"/>
    <property type="match status" value="1"/>
</dbReference>
<feature type="domain" description="HTH lacI-type" evidence="5">
    <location>
        <begin position="10"/>
        <end position="64"/>
    </location>
</feature>
<proteinExistence type="predicted"/>
<keyword evidence="3" id="KW-0804">Transcription</keyword>
<comment type="caution">
    <text evidence="6">The sequence shown here is derived from an EMBL/GenBank/DDBJ whole genome shotgun (WGS) entry which is preliminary data.</text>
</comment>
<dbReference type="Gene3D" id="1.10.260.40">
    <property type="entry name" value="lambda repressor-like DNA-binding domains"/>
    <property type="match status" value="1"/>
</dbReference>
<dbReference type="Pfam" id="PF00356">
    <property type="entry name" value="LacI"/>
    <property type="match status" value="1"/>
</dbReference>
<dbReference type="RefSeq" id="WP_078650313.1">
    <property type="nucleotide sequence ID" value="NZ_CP134822.1"/>
</dbReference>
<dbReference type="PANTHER" id="PTHR30146">
    <property type="entry name" value="LACI-RELATED TRANSCRIPTIONAL REPRESSOR"/>
    <property type="match status" value="1"/>
</dbReference>
<evidence type="ECO:0000256" key="2">
    <source>
        <dbReference type="ARBA" id="ARBA00023125"/>
    </source>
</evidence>
<dbReference type="CDD" id="cd01392">
    <property type="entry name" value="HTH_LacI"/>
    <property type="match status" value="1"/>
</dbReference>
<dbReference type="Pfam" id="PF13377">
    <property type="entry name" value="Peripla_BP_3"/>
    <property type="match status" value="1"/>
</dbReference>
<dbReference type="AlphaFoldDB" id="A0A3R7HC30"/>
<dbReference type="SUPFAM" id="SSF53822">
    <property type="entry name" value="Periplasmic binding protein-like I"/>
    <property type="match status" value="1"/>
</dbReference>
<dbReference type="OrthoDB" id="3227375at2"/>
<dbReference type="SMART" id="SM00354">
    <property type="entry name" value="HTH_LACI"/>
    <property type="match status" value="1"/>
</dbReference>
<accession>A0A3R7HC30</accession>
<dbReference type="InterPro" id="IPR010982">
    <property type="entry name" value="Lambda_DNA-bd_dom_sf"/>
</dbReference>
<keyword evidence="2" id="KW-0238">DNA-binding</keyword>
<feature type="compositionally biased region" description="Gly residues" evidence="4">
    <location>
        <begin position="361"/>
        <end position="377"/>
    </location>
</feature>
<keyword evidence="1" id="KW-0805">Transcription regulation</keyword>
<reference evidence="6 7" key="1">
    <citation type="journal article" date="2014" name="Genome Announc.">
        <title>Draft Genome Sequence of Streptomyces fradiae ATCC 19609, a Strain Highly Sensitive to Antibiotics.</title>
        <authorList>
            <person name="Bekker O.B."/>
            <person name="Klimina K.M."/>
            <person name="Vatlin A.A."/>
            <person name="Zakharevich N.V."/>
            <person name="Kasianov A.S."/>
            <person name="Danilenko V.N."/>
        </authorList>
    </citation>
    <scope>NUCLEOTIDE SEQUENCE [LARGE SCALE GENOMIC DNA]</scope>
    <source>
        <strain evidence="6 7">ATCC 19609</strain>
    </source>
</reference>
<dbReference type="GO" id="GO:0003700">
    <property type="term" value="F:DNA-binding transcription factor activity"/>
    <property type="evidence" value="ECO:0007669"/>
    <property type="project" value="TreeGrafter"/>
</dbReference>
<gene>
    <name evidence="6" type="ORF">SFRA_021995</name>
</gene>
<dbReference type="InterPro" id="IPR000843">
    <property type="entry name" value="HTH_LacI"/>
</dbReference>
<protein>
    <submittedName>
        <fullName evidence="6">LacI family transcriptional regulator</fullName>
    </submittedName>
</protein>
<evidence type="ECO:0000313" key="6">
    <source>
        <dbReference type="EMBL" id="RKM93338.1"/>
    </source>
</evidence>
<keyword evidence="7" id="KW-1185">Reference proteome</keyword>
<name>A0A3R7HC30_9ACTN</name>
<dbReference type="SUPFAM" id="SSF47413">
    <property type="entry name" value="lambda repressor-like DNA-binding domains"/>
    <property type="match status" value="1"/>
</dbReference>
<dbReference type="EMBL" id="JNAD02000011">
    <property type="protein sequence ID" value="RKM93338.1"/>
    <property type="molecule type" value="Genomic_DNA"/>
</dbReference>
<dbReference type="InterPro" id="IPR046335">
    <property type="entry name" value="LacI/GalR-like_sensor"/>
</dbReference>
<sequence length="390" mass="39933">MARTGSAAGPTLAVIAREAGVSVPTASKVLNGRADVAPDTRRRVTEVLERLGYVRRPRAGAPKPRPAMVDLVVRSPDSPRAGAVLHGVMEAAHEAGLDVVVSVADGPGGPGGRRTGPGWPEKLAARGSAGVLFHLPGLSPGQYAWLDGHRVPYVLIDPARRPPPGTPSVGADDHRGGSVATGHLLALGHRRIAVLAGRPGTPRGDARLAGHREALAAAGIAPRPEYVRHGDSGRGCARRRTLALLGLPEPPTALFACSDVMALGAYEALAARGLRVPADVSVIGFGDLPEAGWASPALTTVRRPLSEMAATALRLLARMMCGERPENPRTELFTRLVPRHSTAPVATRPLRAVRAAGAAGGPAAGGLAAGRGDGTAGDTGPVPRAPAVAQ</sequence>
<evidence type="ECO:0000256" key="4">
    <source>
        <dbReference type="SAM" id="MobiDB-lite"/>
    </source>
</evidence>
<evidence type="ECO:0000313" key="7">
    <source>
        <dbReference type="Proteomes" id="UP000028058"/>
    </source>
</evidence>
<evidence type="ECO:0000256" key="1">
    <source>
        <dbReference type="ARBA" id="ARBA00023015"/>
    </source>
</evidence>
<feature type="region of interest" description="Disordered" evidence="4">
    <location>
        <begin position="361"/>
        <end position="390"/>
    </location>
</feature>
<evidence type="ECO:0000256" key="3">
    <source>
        <dbReference type="ARBA" id="ARBA00023163"/>
    </source>
</evidence>
<dbReference type="InterPro" id="IPR028082">
    <property type="entry name" value="Peripla_BP_I"/>
</dbReference>